<reference evidence="1" key="1">
    <citation type="submission" date="2023-05" db="EMBL/GenBank/DDBJ databases">
        <title>Nepenthes gracilis genome sequencing.</title>
        <authorList>
            <person name="Fukushima K."/>
        </authorList>
    </citation>
    <scope>NUCLEOTIDE SEQUENCE</scope>
    <source>
        <strain evidence="1">SING2019-196</strain>
    </source>
</reference>
<comment type="caution">
    <text evidence="1">The sequence shown here is derived from an EMBL/GenBank/DDBJ whole genome shotgun (WGS) entry which is preliminary data.</text>
</comment>
<protein>
    <submittedName>
        <fullName evidence="1">Uncharacterized protein</fullName>
    </submittedName>
</protein>
<dbReference type="Proteomes" id="UP001279734">
    <property type="component" value="Unassembled WGS sequence"/>
</dbReference>
<gene>
    <name evidence="1" type="ORF">Nepgr_028757</name>
</gene>
<evidence type="ECO:0000313" key="2">
    <source>
        <dbReference type="Proteomes" id="UP001279734"/>
    </source>
</evidence>
<keyword evidence="2" id="KW-1185">Reference proteome</keyword>
<accession>A0AAD3TDH1</accession>
<dbReference type="AlphaFoldDB" id="A0AAD3TDH1"/>
<evidence type="ECO:0000313" key="1">
    <source>
        <dbReference type="EMBL" id="GMH26914.1"/>
    </source>
</evidence>
<name>A0AAD3TDH1_NEPGR</name>
<organism evidence="1 2">
    <name type="scientific">Nepenthes gracilis</name>
    <name type="common">Slender pitcher plant</name>
    <dbReference type="NCBI Taxonomy" id="150966"/>
    <lineage>
        <taxon>Eukaryota</taxon>
        <taxon>Viridiplantae</taxon>
        <taxon>Streptophyta</taxon>
        <taxon>Embryophyta</taxon>
        <taxon>Tracheophyta</taxon>
        <taxon>Spermatophyta</taxon>
        <taxon>Magnoliopsida</taxon>
        <taxon>eudicotyledons</taxon>
        <taxon>Gunneridae</taxon>
        <taxon>Pentapetalae</taxon>
        <taxon>Caryophyllales</taxon>
        <taxon>Nepenthaceae</taxon>
        <taxon>Nepenthes</taxon>
    </lineage>
</organism>
<dbReference type="EMBL" id="BSYO01000032">
    <property type="protein sequence ID" value="GMH26914.1"/>
    <property type="molecule type" value="Genomic_DNA"/>
</dbReference>
<sequence length="131" mass="14013">MLRGTVTSLSTNPSSFESCSRLISTKVAAALERIEMKGPMPHALKIREAPFLAGELSGERDKDHVVHGAQNMTLMMSNADGEVAGTVKEPMVLSMTSPCSTNIVDLLAYSRSPGGKHANQDLQFLDLCHGA</sequence>
<proteinExistence type="predicted"/>